<evidence type="ECO:0000313" key="12">
    <source>
        <dbReference type="Proteomes" id="UP001596915"/>
    </source>
</evidence>
<dbReference type="Proteomes" id="UP001596915">
    <property type="component" value="Unassembled WGS sequence"/>
</dbReference>
<evidence type="ECO:0000256" key="3">
    <source>
        <dbReference type="ARBA" id="ARBA00022676"/>
    </source>
</evidence>
<keyword evidence="4 11" id="KW-0808">Transferase</keyword>
<dbReference type="CDD" id="cd00761">
    <property type="entry name" value="Glyco_tranf_GTA_type"/>
    <property type="match status" value="1"/>
</dbReference>
<evidence type="ECO:0000256" key="4">
    <source>
        <dbReference type="ARBA" id="ARBA00022679"/>
    </source>
</evidence>
<dbReference type="PANTHER" id="PTHR43646">
    <property type="entry name" value="GLYCOSYLTRANSFERASE"/>
    <property type="match status" value="1"/>
</dbReference>
<reference evidence="12" key="1">
    <citation type="journal article" date="2019" name="Int. J. Syst. Evol. Microbiol.">
        <title>The Global Catalogue of Microorganisms (GCM) 10K type strain sequencing project: providing services to taxonomists for standard genome sequencing and annotation.</title>
        <authorList>
            <consortium name="The Broad Institute Genomics Platform"/>
            <consortium name="The Broad Institute Genome Sequencing Center for Infectious Disease"/>
            <person name="Wu L."/>
            <person name="Ma J."/>
        </authorList>
    </citation>
    <scope>NUCLEOTIDE SEQUENCE [LARGE SCALE GENOMIC DNA]</scope>
    <source>
        <strain evidence="12">JCM 12607</strain>
    </source>
</reference>
<evidence type="ECO:0000256" key="1">
    <source>
        <dbReference type="ARBA" id="ARBA00004236"/>
    </source>
</evidence>
<dbReference type="GO" id="GO:0016757">
    <property type="term" value="F:glycosyltransferase activity"/>
    <property type="evidence" value="ECO:0007669"/>
    <property type="project" value="UniProtKB-KW"/>
</dbReference>
<name>A0ABW2WNJ3_9ACTN</name>
<comment type="caution">
    <text evidence="11">The sequence shown here is derived from an EMBL/GenBank/DDBJ whole genome shotgun (WGS) entry which is preliminary data.</text>
</comment>
<accession>A0ABW2WNJ3</accession>
<sequence length="259" mass="28403">MTAPGTVAPPIWAVVPAYNEEAGIGATLAALASQADTGFVLVVVDNASTDATACIVRRFAATAPFPVHLVREEERGTGAAADTGFRYAVAHGAALLVRTDADCLPAADWIAAARGEFAHGTEMACGRSLPRHDEDPSFAERHLLPAIVRVTALYGRYRAEHRHPRFRAPYVLCHGHNLAITAALYLRCGGTPRTPLEGPPEDVVLLNRAREHSGRIARSEQMVVHTSLRRLRAWGARRTLLWCWDRRYRPTDPKQVHVR</sequence>
<keyword evidence="5" id="KW-0472">Membrane</keyword>
<comment type="pathway">
    <text evidence="7">Carotenoid biosynthesis; staphyloxanthin biosynthesis; staphyloxanthin from farnesyl diphosphate: step 4/5.</text>
</comment>
<gene>
    <name evidence="11" type="ORF">ACFQ2K_10135</name>
</gene>
<evidence type="ECO:0000313" key="11">
    <source>
        <dbReference type="EMBL" id="MFD0623114.1"/>
    </source>
</evidence>
<dbReference type="InterPro" id="IPR001173">
    <property type="entry name" value="Glyco_trans_2-like"/>
</dbReference>
<keyword evidence="3 11" id="KW-0328">Glycosyltransferase</keyword>
<dbReference type="Pfam" id="PF00535">
    <property type="entry name" value="Glycos_transf_2"/>
    <property type="match status" value="1"/>
</dbReference>
<feature type="domain" description="Glycosyltransferase 2-like" evidence="10">
    <location>
        <begin position="13"/>
        <end position="143"/>
    </location>
</feature>
<organism evidence="11 12">
    <name type="scientific">Streptomyces sanglieri</name>
    <dbReference type="NCBI Taxonomy" id="193460"/>
    <lineage>
        <taxon>Bacteria</taxon>
        <taxon>Bacillati</taxon>
        <taxon>Actinomycetota</taxon>
        <taxon>Actinomycetes</taxon>
        <taxon>Kitasatosporales</taxon>
        <taxon>Streptomycetaceae</taxon>
        <taxon>Streptomyces</taxon>
    </lineage>
</organism>
<evidence type="ECO:0000256" key="2">
    <source>
        <dbReference type="ARBA" id="ARBA00022475"/>
    </source>
</evidence>
<proteinExistence type="inferred from homology"/>
<evidence type="ECO:0000256" key="7">
    <source>
        <dbReference type="ARBA" id="ARBA00037904"/>
    </source>
</evidence>
<keyword evidence="12" id="KW-1185">Reference proteome</keyword>
<comment type="subcellular location">
    <subcellularLocation>
        <location evidence="1">Cell membrane</location>
    </subcellularLocation>
</comment>
<comment type="similarity">
    <text evidence="8">Belongs to the glycosyltransferase 2 family. CrtQ subfamily.</text>
</comment>
<keyword evidence="2" id="KW-1003">Cell membrane</keyword>
<evidence type="ECO:0000259" key="10">
    <source>
        <dbReference type="Pfam" id="PF00535"/>
    </source>
</evidence>
<protein>
    <recommendedName>
        <fullName evidence="9">4,4'-diaponeurosporenoate glycosyltransferase</fullName>
    </recommendedName>
</protein>
<dbReference type="SUPFAM" id="SSF53448">
    <property type="entry name" value="Nucleotide-diphospho-sugar transferases"/>
    <property type="match status" value="1"/>
</dbReference>
<dbReference type="PANTHER" id="PTHR43646:SF2">
    <property type="entry name" value="GLYCOSYLTRANSFERASE 2-LIKE DOMAIN-CONTAINING PROTEIN"/>
    <property type="match status" value="1"/>
</dbReference>
<dbReference type="EMBL" id="JBHTGL010000008">
    <property type="protein sequence ID" value="MFD0623114.1"/>
    <property type="molecule type" value="Genomic_DNA"/>
</dbReference>
<evidence type="ECO:0000256" key="6">
    <source>
        <dbReference type="ARBA" id="ARBA00037281"/>
    </source>
</evidence>
<evidence type="ECO:0000256" key="5">
    <source>
        <dbReference type="ARBA" id="ARBA00023136"/>
    </source>
</evidence>
<evidence type="ECO:0000256" key="9">
    <source>
        <dbReference type="ARBA" id="ARBA00040345"/>
    </source>
</evidence>
<comment type="function">
    <text evidence="6">Catalyzes the glycosylation of 4,4'-diaponeurosporenoate, i.e. the esterification of glucose at the C1'' position with the carboxyl group of 4,4'-diaponeurosporenic acid, to form glycosyl-4,4'-diaponeurosporenoate. This is a step in the biosynthesis of staphyloxanthin, an orange pigment present in most staphylococci strains.</text>
</comment>
<dbReference type="InterPro" id="IPR029044">
    <property type="entry name" value="Nucleotide-diphossugar_trans"/>
</dbReference>
<dbReference type="Gene3D" id="3.90.550.10">
    <property type="entry name" value="Spore Coat Polysaccharide Biosynthesis Protein SpsA, Chain A"/>
    <property type="match status" value="1"/>
</dbReference>
<evidence type="ECO:0000256" key="8">
    <source>
        <dbReference type="ARBA" id="ARBA00038120"/>
    </source>
</evidence>